<dbReference type="PANTHER" id="PTHR23022">
    <property type="entry name" value="TRANSPOSABLE ELEMENT-RELATED"/>
    <property type="match status" value="1"/>
</dbReference>
<dbReference type="Gene3D" id="3.30.420.10">
    <property type="entry name" value="Ribonuclease H-like superfamily/Ribonuclease H"/>
    <property type="match status" value="1"/>
</dbReference>
<proteinExistence type="predicted"/>
<reference evidence="2" key="2">
    <citation type="journal article" date="2015" name="Gigascience">
        <title>Reconstructing a comprehensive transcriptome assembly of a white-pupal translocated strain of the pest fruit fly Bactrocera cucurbitae.</title>
        <authorList>
            <person name="Sim S.B."/>
            <person name="Calla B."/>
            <person name="Hall B."/>
            <person name="DeRego T."/>
            <person name="Geib S.M."/>
        </authorList>
    </citation>
    <scope>NUCLEOTIDE SEQUENCE</scope>
</reference>
<dbReference type="PANTHER" id="PTHR23022:SF135">
    <property type="entry name" value="SI:DKEY-77F5.3"/>
    <property type="match status" value="1"/>
</dbReference>
<dbReference type="Pfam" id="PF13358">
    <property type="entry name" value="DDE_3"/>
    <property type="match status" value="1"/>
</dbReference>
<dbReference type="AlphaFoldDB" id="A0A0A1WYU2"/>
<dbReference type="EMBL" id="GBXI01010602">
    <property type="protein sequence ID" value="JAD03690.1"/>
    <property type="molecule type" value="Transcribed_RNA"/>
</dbReference>
<gene>
    <name evidence="2" type="primary">TCB1_1</name>
    <name evidence="2" type="ORF">g.25817</name>
</gene>
<organism evidence="2">
    <name type="scientific">Zeugodacus cucurbitae</name>
    <name type="common">Melon fruit fly</name>
    <name type="synonym">Bactrocera cucurbitae</name>
    <dbReference type="NCBI Taxonomy" id="28588"/>
    <lineage>
        <taxon>Eukaryota</taxon>
        <taxon>Metazoa</taxon>
        <taxon>Ecdysozoa</taxon>
        <taxon>Arthropoda</taxon>
        <taxon>Hexapoda</taxon>
        <taxon>Insecta</taxon>
        <taxon>Pterygota</taxon>
        <taxon>Neoptera</taxon>
        <taxon>Endopterygota</taxon>
        <taxon>Diptera</taxon>
        <taxon>Brachycera</taxon>
        <taxon>Muscomorpha</taxon>
        <taxon>Tephritoidea</taxon>
        <taxon>Tephritidae</taxon>
        <taxon>Zeugodacus</taxon>
        <taxon>Zeugodacus</taxon>
    </lineage>
</organism>
<dbReference type="InterPro" id="IPR038717">
    <property type="entry name" value="Tc1-like_DDE_dom"/>
</dbReference>
<dbReference type="GO" id="GO:0003676">
    <property type="term" value="F:nucleic acid binding"/>
    <property type="evidence" value="ECO:0007669"/>
    <property type="project" value="InterPro"/>
</dbReference>
<dbReference type="InterPro" id="IPR036397">
    <property type="entry name" value="RNaseH_sf"/>
</dbReference>
<name>A0A0A1WYU2_ZEUCU</name>
<protein>
    <submittedName>
        <fullName evidence="2">Transposable element Tcb1 transposase</fullName>
    </submittedName>
</protein>
<feature type="domain" description="Tc1-like transposase DDE" evidence="1">
    <location>
        <begin position="53"/>
        <end position="153"/>
    </location>
</feature>
<accession>A0A0A1WYU2</accession>
<sequence>PEQWANVFWTGESKINFHGSDGIHYVWKKSSKTITSRDVIPTLKFGGGKVLFWGGFCKSGVGDLILIEGNMDANMYIDILRQGCFSSLEILGLDSSKIVLMQDNDPKHKAKKTMEYLKSQRIETLEWPPQSPDINPIENLWFVLKKRVYNYASPPKTKAELFTRCVEVWNSITKKECEDLVNSVPKRIEAVIAAKGGYTKY</sequence>
<reference evidence="2" key="1">
    <citation type="submission" date="2014-11" db="EMBL/GenBank/DDBJ databases">
        <authorList>
            <person name="Geib S."/>
        </authorList>
    </citation>
    <scope>NUCLEOTIDE SEQUENCE</scope>
</reference>
<evidence type="ECO:0000259" key="1">
    <source>
        <dbReference type="Pfam" id="PF13358"/>
    </source>
</evidence>
<dbReference type="InterPro" id="IPR052338">
    <property type="entry name" value="Transposase_5"/>
</dbReference>
<evidence type="ECO:0000313" key="2">
    <source>
        <dbReference type="EMBL" id="JAD03690.1"/>
    </source>
</evidence>
<feature type="non-terminal residue" evidence="2">
    <location>
        <position position="1"/>
    </location>
</feature>